<evidence type="ECO:0000313" key="1">
    <source>
        <dbReference type="EMBL" id="QNP25411.1"/>
    </source>
</evidence>
<reference evidence="1 2" key="1">
    <citation type="submission" date="2020-08" db="EMBL/GenBank/DDBJ databases">
        <title>Complete genome sequence of Klebsiella pneumoniae KP2757.</title>
        <authorList>
            <person name="Zhang X."/>
        </authorList>
    </citation>
    <scope>NUCLEOTIDE SEQUENCE [LARGE SCALE GENOMIC DNA]</scope>
    <source>
        <strain evidence="1 2">KP2757</strain>
    </source>
</reference>
<accession>A0A7H0ENP5</accession>
<evidence type="ECO:0000313" key="2">
    <source>
        <dbReference type="Proteomes" id="UP000516181"/>
    </source>
</evidence>
<gene>
    <name evidence="1" type="ORF">IAP99_03265</name>
</gene>
<sequence>MTNNKLTAPEVEELRTQLQRALEFYRQRPEPEAAKMANMLMRADYAAETLQTFQKTIVIIPTIWKHYRGGKVASLYEQAMNEAGITWRSVDDE</sequence>
<protein>
    <submittedName>
        <fullName evidence="1">Uncharacterized protein</fullName>
    </submittedName>
</protein>
<organism evidence="1 2">
    <name type="scientific">Klebsiella variicola</name>
    <dbReference type="NCBI Taxonomy" id="244366"/>
    <lineage>
        <taxon>Bacteria</taxon>
        <taxon>Pseudomonadati</taxon>
        <taxon>Pseudomonadota</taxon>
        <taxon>Gammaproteobacteria</taxon>
        <taxon>Enterobacterales</taxon>
        <taxon>Enterobacteriaceae</taxon>
        <taxon>Klebsiella/Raoultella group</taxon>
        <taxon>Klebsiella</taxon>
        <taxon>Klebsiella pneumoniae complex</taxon>
    </lineage>
</organism>
<dbReference type="RefSeq" id="WP_110408945.1">
    <property type="nucleotide sequence ID" value="NZ_CP060807.1"/>
</dbReference>
<proteinExistence type="predicted"/>
<dbReference type="AlphaFoldDB" id="A0A7H0ENP5"/>
<dbReference type="EMBL" id="CP060807">
    <property type="protein sequence ID" value="QNP25411.1"/>
    <property type="molecule type" value="Genomic_DNA"/>
</dbReference>
<name>A0A7H0ENP5_KLEVA</name>
<dbReference type="Proteomes" id="UP000516181">
    <property type="component" value="Chromosome"/>
</dbReference>